<evidence type="ECO:0000313" key="3">
    <source>
        <dbReference type="Proteomes" id="UP000605986"/>
    </source>
</evidence>
<gene>
    <name evidence="2" type="ORF">F53441_7204</name>
</gene>
<evidence type="ECO:0000313" key="2">
    <source>
        <dbReference type="EMBL" id="KAF4449545.1"/>
    </source>
</evidence>
<proteinExistence type="predicted"/>
<dbReference type="EMBL" id="JAADJG010000279">
    <property type="protein sequence ID" value="KAF4449545.1"/>
    <property type="molecule type" value="Genomic_DNA"/>
</dbReference>
<protein>
    <submittedName>
        <fullName evidence="2">Uncharacterized protein</fullName>
    </submittedName>
</protein>
<feature type="region of interest" description="Disordered" evidence="1">
    <location>
        <begin position="752"/>
        <end position="781"/>
    </location>
</feature>
<keyword evidence="3" id="KW-1185">Reference proteome</keyword>
<dbReference type="Proteomes" id="UP000605986">
    <property type="component" value="Unassembled WGS sequence"/>
</dbReference>
<evidence type="ECO:0000256" key="1">
    <source>
        <dbReference type="SAM" id="MobiDB-lite"/>
    </source>
</evidence>
<feature type="compositionally biased region" description="Basic and acidic residues" evidence="1">
    <location>
        <begin position="752"/>
        <end position="766"/>
    </location>
</feature>
<comment type="caution">
    <text evidence="2">The sequence shown here is derived from an EMBL/GenBank/DDBJ whole genome shotgun (WGS) entry which is preliminary data.</text>
</comment>
<accession>A0A8H4KE06</accession>
<dbReference type="OrthoDB" id="2549237at2759"/>
<reference evidence="2" key="1">
    <citation type="submission" date="2020-01" db="EMBL/GenBank/DDBJ databases">
        <title>Identification and distribution of gene clusters putatively required for synthesis of sphingolipid metabolism inhibitors in phylogenetically diverse species of the filamentous fungus Fusarium.</title>
        <authorList>
            <person name="Kim H.-S."/>
            <person name="Busman M."/>
            <person name="Brown D.W."/>
            <person name="Divon H."/>
            <person name="Uhlig S."/>
            <person name="Proctor R.H."/>
        </authorList>
    </citation>
    <scope>NUCLEOTIDE SEQUENCE</scope>
    <source>
        <strain evidence="2">NRRL 53441</strain>
    </source>
</reference>
<sequence length="1284" mass="146419">MTRDVAEIIQELHQTQSAKKRKDAILQFAYALRRGDNFQPAWDAVGGAPGLASLMAEFSILDLRRMCKSLGCTASAEKARPQRRAALEELVTILYEGREDDRPLTNFYQEIIPACNLELIQKFEKDRKIEWTVSQNKRLFLGHREHAENRFLDKIFSEEKKLTFFQQRRWFHDKPAFCEKILTTLLAKEGKIHVPSDLIEQVAMPLLKRSLKRRRGNDVRMKYLSLTLGCISKHEEEIAGRLKIQEAGSLQYIADQWGKAREGSESKRQYESFLAQIIGLLPREKSPLAIGRVHQTIRVSWELNNKARYEFFRLFLLHHKDYRIDIEDTSEQTLARLKQIPERAWPCHLFVILDYKKSLLLFEKLENVFPKGNFLQASTNYTTILSQSQGHTKHSGFGDIEIVRALLIRKSKTQDQHPGWLERAISHINERRTNAQQSREAVDRAYWARAAINLCVAVGDLQTLNDTVIWSRRFIKDPLTSMNLFTEKVFNTTEFQELLASMPNKSVGSPKEVVSFTSSLVKQDLEFANKILINIVETATLAVGEPGFNAKNWSWVLNIVRDCARQRMDYLDNFFSGLKKCTDADRDKCQRDMMDIVWKPTTDAFIQVGVVIRNPALGTKGGRSLFDSLTTGADYDSANGLHIYNSLARRAPSPPLLAELARFLIDQMRARLGSEAMRAQLPTIVSAIKSLAASDQPSLACPFIRDLVLDGESAKESSSWHRELLNVGFLSVLPSKVAKDVLYNMASAMKEKMREQNQNTDAREEAAQGTDAPAEVSASQGPSIKVTTVKMLAQLLQHNLFMDPSSSCEILIGLLAEARHIDIRIAITTSLFAIIEEPACPSNLRKRILDALEEYIVPAAAQLSERRGMTETDWVAASAQGSPLPDIGGEATLFYLLIDKVCVANLNEEDRTRLASLVMGAVEQSAVNNSRWLKLFLAKNNFSLDEDEEIPQLPVHVLELSAIFRRLMPYTPVSVFNMVRSAALINIDPSPGIERITNAIREDRDLVNSKAGKHWISLFANRGRDSFKFGALHSAGMVQRSPAERESKLDENGISLQMLQSFVIEYVEKLLKVGQAEMVKTILLSLGGNRFGDRENWDNWRKNSVPIIKQIISMTEDLQVRIHSKEAEPRMLPSVFWLSLKTMPVPLLHAKVEEEQTFVEELYKLVGNLAGRQHHPYHMDLEKLKEEFDYQPLNQSCSRFALMLEETQEYDLSSTEQPTLRDYLCWELLGHMLTKAKDPKDEEVVKKVRQLMRKWESCEDETMRTMGMKYKQILKDHADKIWYN</sequence>
<organism evidence="2 3">
    <name type="scientific">Fusarium austroafricanum</name>
    <dbReference type="NCBI Taxonomy" id="2364996"/>
    <lineage>
        <taxon>Eukaryota</taxon>
        <taxon>Fungi</taxon>
        <taxon>Dikarya</taxon>
        <taxon>Ascomycota</taxon>
        <taxon>Pezizomycotina</taxon>
        <taxon>Sordariomycetes</taxon>
        <taxon>Hypocreomycetidae</taxon>
        <taxon>Hypocreales</taxon>
        <taxon>Nectriaceae</taxon>
        <taxon>Fusarium</taxon>
        <taxon>Fusarium concolor species complex</taxon>
    </lineage>
</organism>
<name>A0A8H4KE06_9HYPO</name>